<dbReference type="EMBL" id="JANBUJ010000088">
    <property type="protein sequence ID" value="KAJ2774555.1"/>
    <property type="molecule type" value="Genomic_DNA"/>
</dbReference>
<evidence type="ECO:0000313" key="2">
    <source>
        <dbReference type="Proteomes" id="UP001140234"/>
    </source>
</evidence>
<keyword evidence="2" id="KW-1185">Reference proteome</keyword>
<name>A0ACC1K6Q4_9FUNG</name>
<evidence type="ECO:0000313" key="1">
    <source>
        <dbReference type="EMBL" id="KAJ2774555.1"/>
    </source>
</evidence>
<accession>A0ACC1K6Q4</accession>
<comment type="caution">
    <text evidence="1">The sequence shown here is derived from an EMBL/GenBank/DDBJ whole genome shotgun (WGS) entry which is preliminary data.</text>
</comment>
<protein>
    <submittedName>
        <fullName evidence="1">Uncharacterized protein</fullName>
    </submittedName>
</protein>
<proteinExistence type="predicted"/>
<reference evidence="1" key="1">
    <citation type="submission" date="2022-07" db="EMBL/GenBank/DDBJ databases">
        <title>Phylogenomic reconstructions and comparative analyses of Kickxellomycotina fungi.</title>
        <authorList>
            <person name="Reynolds N.K."/>
            <person name="Stajich J.E."/>
            <person name="Barry K."/>
            <person name="Grigoriev I.V."/>
            <person name="Crous P."/>
            <person name="Smith M.E."/>
        </authorList>
    </citation>
    <scope>NUCLEOTIDE SEQUENCE</scope>
    <source>
        <strain evidence="1">CBS 109366</strain>
    </source>
</reference>
<organism evidence="1 2">
    <name type="scientific">Coemansia nantahalensis</name>
    <dbReference type="NCBI Taxonomy" id="2789366"/>
    <lineage>
        <taxon>Eukaryota</taxon>
        <taxon>Fungi</taxon>
        <taxon>Fungi incertae sedis</taxon>
        <taxon>Zoopagomycota</taxon>
        <taxon>Kickxellomycotina</taxon>
        <taxon>Kickxellomycetes</taxon>
        <taxon>Kickxellales</taxon>
        <taxon>Kickxellaceae</taxon>
        <taxon>Coemansia</taxon>
    </lineage>
</organism>
<gene>
    <name evidence="1" type="ORF">IWQ57_000763</name>
</gene>
<dbReference type="Proteomes" id="UP001140234">
    <property type="component" value="Unassembled WGS sequence"/>
</dbReference>
<sequence>MGRANRRAPKRPRAGSSGEESTSSRRRPDVGDQAPGPRQLPGFVWDAERRRYFPATSRAATGREQQHEQRERQRVEGIAAAQQRRPPPQEQPALPVPRLLRCRSTRMPGWVAPWAVPRRAANDRLAFAGLGGAGGRPIDLPSTYSIVTALCVFGGRDAAHRCLAAGHRNGSLVLVELDAADGVGRTAVLSADGEITAVHHIADGRPYFASMGGSGPGGTLTVAGWGEQPLAVHALAGESIFAASRPAPGQPHRCCVGTTTGIRVADLSAGAVWSAFHLRTQSDIVSTAFAQAPSVGYGGGRDGRIRLFDARVAGARHRPDRGLFAGAGCRHASGVHGLGAEDWLLASASMDGQIRIWDIRMAAGQRGPAAQCATSFGDPSAAPAACRLGFDVRHGTVAAAGSDNQVRVWSLHSGQLVRCLPLAATTGSCTALVLPHAEDGPPALYLGQSDTVLAFRCDA</sequence>